<dbReference type="AlphaFoldDB" id="I0EL74"/>
<organism evidence="8 9">
    <name type="scientific">Helicobacter cetorum (strain ATCC BAA-429 / MIT 00-7128)</name>
    <dbReference type="NCBI Taxonomy" id="182217"/>
    <lineage>
        <taxon>Bacteria</taxon>
        <taxon>Pseudomonadati</taxon>
        <taxon>Campylobacterota</taxon>
        <taxon>Epsilonproteobacteria</taxon>
        <taxon>Campylobacterales</taxon>
        <taxon>Helicobacteraceae</taxon>
        <taxon>Helicobacter</taxon>
    </lineage>
</organism>
<keyword evidence="4" id="KW-0067">ATP-binding</keyword>
<evidence type="ECO:0000256" key="2">
    <source>
        <dbReference type="ARBA" id="ARBA00022741"/>
    </source>
</evidence>
<dbReference type="PANTHER" id="PTHR41299:SF1">
    <property type="entry name" value="THIAMINE PYROPHOSPHOKINASE"/>
    <property type="match status" value="1"/>
</dbReference>
<dbReference type="InterPro" id="IPR006282">
    <property type="entry name" value="Thi_PPkinase"/>
</dbReference>
<dbReference type="InterPro" id="IPR049442">
    <property type="entry name" value="Thi_PPkinase-like_C"/>
</dbReference>
<dbReference type="Proteomes" id="UP000005010">
    <property type="component" value="Chromosome"/>
</dbReference>
<accession>I0EL74</accession>
<evidence type="ECO:0000313" key="9">
    <source>
        <dbReference type="Proteomes" id="UP000005010"/>
    </source>
</evidence>
<name>I0EL74_HELC0</name>
<dbReference type="Pfam" id="PF04263">
    <property type="entry name" value="TPK_catalytic"/>
    <property type="match status" value="1"/>
</dbReference>
<feature type="domain" description="Thiamin pyrophosphokinase-like substrate-binding" evidence="7">
    <location>
        <begin position="127"/>
        <end position="195"/>
    </location>
</feature>
<keyword evidence="3 8" id="KW-0418">Kinase</keyword>
<dbReference type="InterPro" id="IPR036759">
    <property type="entry name" value="TPK_catalytic_sf"/>
</dbReference>
<keyword evidence="9" id="KW-1185">Reference proteome</keyword>
<evidence type="ECO:0000313" key="8">
    <source>
        <dbReference type="EMBL" id="AFI03693.1"/>
    </source>
</evidence>
<dbReference type="EC" id="2.7.6.2" evidence="5"/>
<dbReference type="InterPro" id="IPR053149">
    <property type="entry name" value="TPK"/>
</dbReference>
<dbReference type="RefSeq" id="WP_014660565.1">
    <property type="nucleotide sequence ID" value="NC_017737.1"/>
</dbReference>
<dbReference type="HOGENOM" id="CLU_044237_2_0_7"/>
<dbReference type="PATRIC" id="fig|182217.3.peg.424"/>
<protein>
    <recommendedName>
        <fullName evidence="5">Thiamine diphosphokinase</fullName>
        <ecNumber evidence="5">2.7.6.2</ecNumber>
    </recommendedName>
</protein>
<dbReference type="eggNOG" id="COG1564">
    <property type="taxonomic scope" value="Bacteria"/>
</dbReference>
<dbReference type="CDD" id="cd07995">
    <property type="entry name" value="TPK"/>
    <property type="match status" value="1"/>
</dbReference>
<dbReference type="STRING" id="182217.HCW_02040"/>
<dbReference type="GO" id="GO:0016301">
    <property type="term" value="F:kinase activity"/>
    <property type="evidence" value="ECO:0007669"/>
    <property type="project" value="UniProtKB-KW"/>
</dbReference>
<dbReference type="NCBIfam" id="TIGR01378">
    <property type="entry name" value="thi_PPkinase"/>
    <property type="match status" value="1"/>
</dbReference>
<dbReference type="GO" id="GO:0004788">
    <property type="term" value="F:thiamine diphosphokinase activity"/>
    <property type="evidence" value="ECO:0007669"/>
    <property type="project" value="UniProtKB-UniRule"/>
</dbReference>
<sequence length="203" mass="23034">MQAVILANGEFPKSKKCLEILKNAPFLIACDGAVAPLHKLKIKPSVVIGDLDSIDSNLKALYNPICVNEQNSNDLSKAFFYAFNKGYNDFIFLGLNGKREDHTLANIFLLFEYFKFCKKLQAISDYGIFRVLETPFTLPSFKGEQISLFSLDFKAQFTSKNLKYPLKDLCLNTLFSGTLNEATHDFFSLYSMPKSVVLVYEKY</sequence>
<dbReference type="EMBL" id="CP003479">
    <property type="protein sequence ID" value="AFI03693.1"/>
    <property type="molecule type" value="Genomic_DNA"/>
</dbReference>
<evidence type="ECO:0000256" key="4">
    <source>
        <dbReference type="ARBA" id="ARBA00022840"/>
    </source>
</evidence>
<dbReference type="GO" id="GO:0009229">
    <property type="term" value="P:thiamine diphosphate biosynthetic process"/>
    <property type="evidence" value="ECO:0007669"/>
    <property type="project" value="InterPro"/>
</dbReference>
<evidence type="ECO:0000256" key="3">
    <source>
        <dbReference type="ARBA" id="ARBA00022777"/>
    </source>
</evidence>
<dbReference type="PANTHER" id="PTHR41299">
    <property type="entry name" value="THIAMINE PYROPHOSPHOKINASE"/>
    <property type="match status" value="1"/>
</dbReference>
<keyword evidence="1" id="KW-0808">Transferase</keyword>
<evidence type="ECO:0000256" key="5">
    <source>
        <dbReference type="NCBIfam" id="TIGR01378"/>
    </source>
</evidence>
<dbReference type="InterPro" id="IPR007371">
    <property type="entry name" value="TPK_catalytic"/>
</dbReference>
<dbReference type="GO" id="GO:0006772">
    <property type="term" value="P:thiamine metabolic process"/>
    <property type="evidence" value="ECO:0007669"/>
    <property type="project" value="UniProtKB-UniRule"/>
</dbReference>
<evidence type="ECO:0000259" key="7">
    <source>
        <dbReference type="Pfam" id="PF21275"/>
    </source>
</evidence>
<gene>
    <name evidence="8" type="ordered locus">HCW_02040</name>
</gene>
<keyword evidence="2" id="KW-0547">Nucleotide-binding</keyword>
<reference evidence="9" key="1">
    <citation type="submission" date="2012-04" db="EMBL/GenBank/DDBJ databases">
        <title>Complete genome sequence of Helicobacter cetorum strain MIT 00-7128.</title>
        <authorList>
            <person name="Kersulyte D."/>
            <person name="Berg D.E."/>
        </authorList>
    </citation>
    <scope>NUCLEOTIDE SEQUENCE [LARGE SCALE GENOMIC DNA]</scope>
    <source>
        <strain evidence="9">MIT 00-7128</strain>
    </source>
</reference>
<evidence type="ECO:0000256" key="1">
    <source>
        <dbReference type="ARBA" id="ARBA00022679"/>
    </source>
</evidence>
<proteinExistence type="predicted"/>
<dbReference type="Pfam" id="PF21275">
    <property type="entry name" value="Thi_PPkinase_C"/>
    <property type="match status" value="1"/>
</dbReference>
<evidence type="ECO:0000259" key="6">
    <source>
        <dbReference type="Pfam" id="PF04263"/>
    </source>
</evidence>
<dbReference type="KEGG" id="hce:HCW_02040"/>
<dbReference type="GO" id="GO:0005524">
    <property type="term" value="F:ATP binding"/>
    <property type="evidence" value="ECO:0007669"/>
    <property type="project" value="UniProtKB-KW"/>
</dbReference>
<feature type="domain" description="Thiamin pyrophosphokinase catalytic" evidence="6">
    <location>
        <begin position="19"/>
        <end position="117"/>
    </location>
</feature>
<dbReference type="SUPFAM" id="SSF63999">
    <property type="entry name" value="Thiamin pyrophosphokinase, catalytic domain"/>
    <property type="match status" value="1"/>
</dbReference>
<dbReference type="Gene3D" id="3.40.50.10240">
    <property type="entry name" value="Thiamin pyrophosphokinase, catalytic domain"/>
    <property type="match status" value="1"/>
</dbReference>